<dbReference type="InterPro" id="IPR011701">
    <property type="entry name" value="MFS"/>
</dbReference>
<dbReference type="EMBL" id="JAHRIP010058079">
    <property type="protein sequence ID" value="MEQ2303751.1"/>
    <property type="molecule type" value="Genomic_DNA"/>
</dbReference>
<dbReference type="PANTHER" id="PTHR11360">
    <property type="entry name" value="MONOCARBOXYLATE TRANSPORTER"/>
    <property type="match status" value="1"/>
</dbReference>
<keyword evidence="4" id="KW-1185">Reference proteome</keyword>
<feature type="transmembrane region" description="Helical" evidence="2">
    <location>
        <begin position="80"/>
        <end position="100"/>
    </location>
</feature>
<evidence type="ECO:0008006" key="5">
    <source>
        <dbReference type="Google" id="ProtNLM"/>
    </source>
</evidence>
<name>A0ABV0ZDW7_9TELE</name>
<evidence type="ECO:0000313" key="4">
    <source>
        <dbReference type="Proteomes" id="UP001469553"/>
    </source>
</evidence>
<feature type="transmembrane region" description="Helical" evidence="2">
    <location>
        <begin position="112"/>
        <end position="130"/>
    </location>
</feature>
<dbReference type="InterPro" id="IPR036259">
    <property type="entry name" value="MFS_trans_sf"/>
</dbReference>
<protein>
    <recommendedName>
        <fullName evidence="5">Monocarboxylate transporter 10</fullName>
    </recommendedName>
</protein>
<dbReference type="InterPro" id="IPR050327">
    <property type="entry name" value="Proton-linked_MCT"/>
</dbReference>
<dbReference type="Pfam" id="PF07690">
    <property type="entry name" value="MFS_1"/>
    <property type="match status" value="1"/>
</dbReference>
<comment type="subcellular location">
    <subcellularLocation>
        <location evidence="1">Membrane</location>
        <topology evidence="1">Multi-pass membrane protein</topology>
    </subcellularLocation>
</comment>
<comment type="caution">
    <text evidence="3">The sequence shown here is derived from an EMBL/GenBank/DDBJ whole genome shotgun (WGS) entry which is preliminary data.</text>
</comment>
<dbReference type="Proteomes" id="UP001469553">
    <property type="component" value="Unassembled WGS sequence"/>
</dbReference>
<reference evidence="3 4" key="1">
    <citation type="submission" date="2021-06" db="EMBL/GenBank/DDBJ databases">
        <authorList>
            <person name="Palmer J.M."/>
        </authorList>
    </citation>
    <scope>NUCLEOTIDE SEQUENCE [LARGE SCALE GENOMIC DNA]</scope>
    <source>
        <strain evidence="3 4">AS_MEX2019</strain>
        <tissue evidence="3">Muscle</tissue>
    </source>
</reference>
<sequence>MGMIFFCSPIVSIFTDIFGCRITAVCGAAVGLVGLLASSFVKTLGVMYFTYGIVFACGCSFAYQPSLVILGHYFKKRLGLVNGIVTAGSGIFTITLPFILSGLLDKVGLQNTLRIFCVFMLVLILASFTYKPLLPAKPTESQIGGFRISRIFNKNIWKSVGYRIWAFGIPAALYGYYVPYVHLGWFHRGRKNGTFDLLYEPLLDHLFAEYWTICTLLDATRPPGVFGHFVSRTVHSYRSRRPPRLIRQRRRSPEATVNYITEDETTHHLPSAGDRDTVTNI</sequence>
<accession>A0ABV0ZDW7</accession>
<keyword evidence="2" id="KW-1133">Transmembrane helix</keyword>
<keyword evidence="2" id="KW-0812">Transmembrane</keyword>
<feature type="transmembrane region" description="Helical" evidence="2">
    <location>
        <begin position="162"/>
        <end position="181"/>
    </location>
</feature>
<evidence type="ECO:0000256" key="2">
    <source>
        <dbReference type="SAM" id="Phobius"/>
    </source>
</evidence>
<organism evidence="3 4">
    <name type="scientific">Ameca splendens</name>
    <dbReference type="NCBI Taxonomy" id="208324"/>
    <lineage>
        <taxon>Eukaryota</taxon>
        <taxon>Metazoa</taxon>
        <taxon>Chordata</taxon>
        <taxon>Craniata</taxon>
        <taxon>Vertebrata</taxon>
        <taxon>Euteleostomi</taxon>
        <taxon>Actinopterygii</taxon>
        <taxon>Neopterygii</taxon>
        <taxon>Teleostei</taxon>
        <taxon>Neoteleostei</taxon>
        <taxon>Acanthomorphata</taxon>
        <taxon>Ovalentaria</taxon>
        <taxon>Atherinomorphae</taxon>
        <taxon>Cyprinodontiformes</taxon>
        <taxon>Goodeidae</taxon>
        <taxon>Ameca</taxon>
    </lineage>
</organism>
<dbReference type="PANTHER" id="PTHR11360:SF119">
    <property type="entry name" value="MONOCARBOXYLATE TRANSPORTER 10"/>
    <property type="match status" value="1"/>
</dbReference>
<dbReference type="Gene3D" id="1.20.1250.20">
    <property type="entry name" value="MFS general substrate transporter like domains"/>
    <property type="match status" value="1"/>
</dbReference>
<dbReference type="SUPFAM" id="SSF103473">
    <property type="entry name" value="MFS general substrate transporter"/>
    <property type="match status" value="1"/>
</dbReference>
<evidence type="ECO:0000256" key="1">
    <source>
        <dbReference type="ARBA" id="ARBA00004141"/>
    </source>
</evidence>
<feature type="transmembrane region" description="Helical" evidence="2">
    <location>
        <begin position="22"/>
        <end position="41"/>
    </location>
</feature>
<evidence type="ECO:0000313" key="3">
    <source>
        <dbReference type="EMBL" id="MEQ2303751.1"/>
    </source>
</evidence>
<proteinExistence type="predicted"/>
<keyword evidence="2" id="KW-0472">Membrane</keyword>
<feature type="transmembrane region" description="Helical" evidence="2">
    <location>
        <begin position="48"/>
        <end position="74"/>
    </location>
</feature>
<gene>
    <name evidence="3" type="ORF">AMECASPLE_020064</name>
</gene>